<protein>
    <submittedName>
        <fullName evidence="1">Uncharacterized protein</fullName>
    </submittedName>
</protein>
<comment type="caution">
    <text evidence="1">The sequence shown here is derived from an EMBL/GenBank/DDBJ whole genome shotgun (WGS) entry which is preliminary data.</text>
</comment>
<reference evidence="1 2" key="1">
    <citation type="journal article" date="2018" name="Evol. Lett.">
        <title>Horizontal gene cluster transfer increased hallucinogenic mushroom diversity.</title>
        <authorList>
            <person name="Reynolds H.T."/>
            <person name="Vijayakumar V."/>
            <person name="Gluck-Thaler E."/>
            <person name="Korotkin H.B."/>
            <person name="Matheny P.B."/>
            <person name="Slot J.C."/>
        </authorList>
    </citation>
    <scope>NUCLEOTIDE SEQUENCE [LARGE SCALE GENOMIC DNA]</scope>
    <source>
        <strain evidence="1 2">2631</strain>
    </source>
</reference>
<dbReference type="InParanoid" id="A0A409WKD7"/>
<organism evidence="1 2">
    <name type="scientific">Psilocybe cyanescens</name>
    <dbReference type="NCBI Taxonomy" id="93625"/>
    <lineage>
        <taxon>Eukaryota</taxon>
        <taxon>Fungi</taxon>
        <taxon>Dikarya</taxon>
        <taxon>Basidiomycota</taxon>
        <taxon>Agaricomycotina</taxon>
        <taxon>Agaricomycetes</taxon>
        <taxon>Agaricomycetidae</taxon>
        <taxon>Agaricales</taxon>
        <taxon>Agaricineae</taxon>
        <taxon>Strophariaceae</taxon>
        <taxon>Psilocybe</taxon>
    </lineage>
</organism>
<evidence type="ECO:0000313" key="2">
    <source>
        <dbReference type="Proteomes" id="UP000283269"/>
    </source>
</evidence>
<proteinExistence type="predicted"/>
<accession>A0A409WKD7</accession>
<dbReference type="EMBL" id="NHYD01003402">
    <property type="protein sequence ID" value="PPQ78880.1"/>
    <property type="molecule type" value="Genomic_DNA"/>
</dbReference>
<dbReference type="AlphaFoldDB" id="A0A409WKD7"/>
<dbReference type="Proteomes" id="UP000283269">
    <property type="component" value="Unassembled WGS sequence"/>
</dbReference>
<evidence type="ECO:0000313" key="1">
    <source>
        <dbReference type="EMBL" id="PPQ78880.1"/>
    </source>
</evidence>
<keyword evidence="2" id="KW-1185">Reference proteome</keyword>
<dbReference type="OrthoDB" id="2978551at2759"/>
<sequence>MADPLSITLATISLATALKDIIELAQMIEESFATVRIIPPQSIKSQSDSGG</sequence>
<gene>
    <name evidence="1" type="ORF">CVT25_002422</name>
</gene>
<name>A0A409WKD7_PSICY</name>